<evidence type="ECO:0000313" key="2">
    <source>
        <dbReference type="Proteomes" id="UP001179952"/>
    </source>
</evidence>
<protein>
    <submittedName>
        <fullName evidence="1">Uncharacterized protein</fullName>
    </submittedName>
</protein>
<gene>
    <name evidence="1" type="ORF">QJS04_geneDACA011308</name>
</gene>
<comment type="caution">
    <text evidence="1">The sequence shown here is derived from an EMBL/GenBank/DDBJ whole genome shotgun (WGS) entry which is preliminary data.</text>
</comment>
<organism evidence="1 2">
    <name type="scientific">Acorus gramineus</name>
    <name type="common">Dwarf sweet flag</name>
    <dbReference type="NCBI Taxonomy" id="55184"/>
    <lineage>
        <taxon>Eukaryota</taxon>
        <taxon>Viridiplantae</taxon>
        <taxon>Streptophyta</taxon>
        <taxon>Embryophyta</taxon>
        <taxon>Tracheophyta</taxon>
        <taxon>Spermatophyta</taxon>
        <taxon>Magnoliopsida</taxon>
        <taxon>Liliopsida</taxon>
        <taxon>Acoraceae</taxon>
        <taxon>Acorus</taxon>
    </lineage>
</organism>
<accession>A0AAV9AJI0</accession>
<reference evidence="1" key="2">
    <citation type="submission" date="2023-06" db="EMBL/GenBank/DDBJ databases">
        <authorList>
            <person name="Ma L."/>
            <person name="Liu K.-W."/>
            <person name="Li Z."/>
            <person name="Hsiao Y.-Y."/>
            <person name="Qi Y."/>
            <person name="Fu T."/>
            <person name="Tang G."/>
            <person name="Zhang D."/>
            <person name="Sun W.-H."/>
            <person name="Liu D.-K."/>
            <person name="Li Y."/>
            <person name="Chen G.-Z."/>
            <person name="Liu X.-D."/>
            <person name="Liao X.-Y."/>
            <person name="Jiang Y.-T."/>
            <person name="Yu X."/>
            <person name="Hao Y."/>
            <person name="Huang J."/>
            <person name="Zhao X.-W."/>
            <person name="Ke S."/>
            <person name="Chen Y.-Y."/>
            <person name="Wu W.-L."/>
            <person name="Hsu J.-L."/>
            <person name="Lin Y.-F."/>
            <person name="Huang M.-D."/>
            <person name="Li C.-Y."/>
            <person name="Huang L."/>
            <person name="Wang Z.-W."/>
            <person name="Zhao X."/>
            <person name="Zhong W.-Y."/>
            <person name="Peng D.-H."/>
            <person name="Ahmad S."/>
            <person name="Lan S."/>
            <person name="Zhang J.-S."/>
            <person name="Tsai W.-C."/>
            <person name="Van De Peer Y."/>
            <person name="Liu Z.-J."/>
        </authorList>
    </citation>
    <scope>NUCLEOTIDE SEQUENCE</scope>
    <source>
        <strain evidence="1">SCP</strain>
        <tissue evidence="1">Leaves</tissue>
    </source>
</reference>
<dbReference type="AlphaFoldDB" id="A0AAV9AJI0"/>
<proteinExistence type="predicted"/>
<keyword evidence="2" id="KW-1185">Reference proteome</keyword>
<name>A0AAV9AJI0_ACOGR</name>
<dbReference type="Proteomes" id="UP001179952">
    <property type="component" value="Unassembled WGS sequence"/>
</dbReference>
<dbReference type="EMBL" id="JAUJYN010000008">
    <property type="protein sequence ID" value="KAK1264410.1"/>
    <property type="molecule type" value="Genomic_DNA"/>
</dbReference>
<sequence>MKLNAVIPLDYTLFWNDTRLHEVDIREGGIKGVSGEEVDEVQRRGHQARRGGGDCRCREGLWGIM</sequence>
<evidence type="ECO:0000313" key="1">
    <source>
        <dbReference type="EMBL" id="KAK1264410.1"/>
    </source>
</evidence>
<reference evidence="1" key="1">
    <citation type="journal article" date="2023" name="Nat. Commun.">
        <title>Diploid and tetraploid genomes of Acorus and the evolution of monocots.</title>
        <authorList>
            <person name="Ma L."/>
            <person name="Liu K.W."/>
            <person name="Li Z."/>
            <person name="Hsiao Y.Y."/>
            <person name="Qi Y."/>
            <person name="Fu T."/>
            <person name="Tang G.D."/>
            <person name="Zhang D."/>
            <person name="Sun W.H."/>
            <person name="Liu D.K."/>
            <person name="Li Y."/>
            <person name="Chen G.Z."/>
            <person name="Liu X.D."/>
            <person name="Liao X.Y."/>
            <person name="Jiang Y.T."/>
            <person name="Yu X."/>
            <person name="Hao Y."/>
            <person name="Huang J."/>
            <person name="Zhao X.W."/>
            <person name="Ke S."/>
            <person name="Chen Y.Y."/>
            <person name="Wu W.L."/>
            <person name="Hsu J.L."/>
            <person name="Lin Y.F."/>
            <person name="Huang M.D."/>
            <person name="Li C.Y."/>
            <person name="Huang L."/>
            <person name="Wang Z.W."/>
            <person name="Zhao X."/>
            <person name="Zhong W.Y."/>
            <person name="Peng D.H."/>
            <person name="Ahmad S."/>
            <person name="Lan S."/>
            <person name="Zhang J.S."/>
            <person name="Tsai W.C."/>
            <person name="Van de Peer Y."/>
            <person name="Liu Z.J."/>
        </authorList>
    </citation>
    <scope>NUCLEOTIDE SEQUENCE</scope>
    <source>
        <strain evidence="1">SCP</strain>
    </source>
</reference>